<reference evidence="3 4" key="1">
    <citation type="journal article" date="2015" name="Microbes Environ.">
        <title>Distribution and evolution of nitrogen fixation genes in the phylum bacteroidetes.</title>
        <authorList>
            <person name="Inoue J."/>
            <person name="Oshima K."/>
            <person name="Suda W."/>
            <person name="Sakamoto M."/>
            <person name="Iino T."/>
            <person name="Noda S."/>
            <person name="Hongoh Y."/>
            <person name="Hattori M."/>
            <person name="Ohkuma M."/>
        </authorList>
    </citation>
    <scope>NUCLEOTIDE SEQUENCE [LARGE SCALE GENOMIC DNA]</scope>
    <source>
        <strain evidence="3">JCM 15548</strain>
    </source>
</reference>
<evidence type="ECO:0000256" key="1">
    <source>
        <dbReference type="ARBA" id="ARBA00006817"/>
    </source>
</evidence>
<evidence type="ECO:0000259" key="2">
    <source>
        <dbReference type="Pfam" id="PF08327"/>
    </source>
</evidence>
<sequence>MVLRRAGRSSIATIKLFPSGGNVQVDLFHTNIPAEAYEEITEGWTEYFLGAIKEFLEGA</sequence>
<dbReference type="Pfam" id="PF08327">
    <property type="entry name" value="AHSA1"/>
    <property type="match status" value="1"/>
</dbReference>
<dbReference type="InterPro" id="IPR013538">
    <property type="entry name" value="ASHA1/2-like_C"/>
</dbReference>
<proteinExistence type="inferred from homology"/>
<dbReference type="STRING" id="1236989.JCM15548_13474"/>
<accession>A0A0E9LZY9</accession>
<dbReference type="EMBL" id="BAZW01000038">
    <property type="protein sequence ID" value="GAO31137.1"/>
    <property type="molecule type" value="Genomic_DNA"/>
</dbReference>
<evidence type="ECO:0000313" key="3">
    <source>
        <dbReference type="EMBL" id="GAO31137.1"/>
    </source>
</evidence>
<protein>
    <recommendedName>
        <fullName evidence="2">Activator of Hsp90 ATPase homologue 1/2-like C-terminal domain-containing protein</fullName>
    </recommendedName>
</protein>
<organism evidence="3 4">
    <name type="scientific">Geofilum rubicundum JCM 15548</name>
    <dbReference type="NCBI Taxonomy" id="1236989"/>
    <lineage>
        <taxon>Bacteria</taxon>
        <taxon>Pseudomonadati</taxon>
        <taxon>Bacteroidota</taxon>
        <taxon>Bacteroidia</taxon>
        <taxon>Marinilabiliales</taxon>
        <taxon>Marinilabiliaceae</taxon>
        <taxon>Geofilum</taxon>
    </lineage>
</organism>
<evidence type="ECO:0000313" key="4">
    <source>
        <dbReference type="Proteomes" id="UP000032900"/>
    </source>
</evidence>
<gene>
    <name evidence="3" type="ORF">JCM15548_13474</name>
</gene>
<keyword evidence="4" id="KW-1185">Reference proteome</keyword>
<dbReference type="AlphaFoldDB" id="A0A0E9LZY9"/>
<comment type="similarity">
    <text evidence="1">Belongs to the AHA1 family.</text>
</comment>
<dbReference type="InterPro" id="IPR023393">
    <property type="entry name" value="START-like_dom_sf"/>
</dbReference>
<dbReference type="SUPFAM" id="SSF55961">
    <property type="entry name" value="Bet v1-like"/>
    <property type="match status" value="1"/>
</dbReference>
<comment type="caution">
    <text evidence="3">The sequence shown here is derived from an EMBL/GenBank/DDBJ whole genome shotgun (WGS) entry which is preliminary data.</text>
</comment>
<dbReference type="Gene3D" id="3.30.530.20">
    <property type="match status" value="1"/>
</dbReference>
<feature type="domain" description="Activator of Hsp90 ATPase homologue 1/2-like C-terminal" evidence="2">
    <location>
        <begin position="7"/>
        <end position="57"/>
    </location>
</feature>
<dbReference type="Proteomes" id="UP000032900">
    <property type="component" value="Unassembled WGS sequence"/>
</dbReference>
<name>A0A0E9LZY9_9BACT</name>